<dbReference type="EMBL" id="BQNB010011457">
    <property type="protein sequence ID" value="GJS90795.1"/>
    <property type="molecule type" value="Genomic_DNA"/>
</dbReference>
<comment type="caution">
    <text evidence="3">The sequence shown here is derived from an EMBL/GenBank/DDBJ whole genome shotgun (WGS) entry which is preliminary data.</text>
</comment>
<keyword evidence="4" id="KW-1185">Reference proteome</keyword>
<accession>A0ABQ4ZKW3</accession>
<protein>
    <submittedName>
        <fullName evidence="3">Uncharacterized protein</fullName>
    </submittedName>
</protein>
<feature type="coiled-coil region" evidence="1">
    <location>
        <begin position="164"/>
        <end position="198"/>
    </location>
</feature>
<sequence length="627" mass="73985">MESKDMVSRSLRKDEIKLRMLRNILNNMKEDFNKNLREIKKIVEIIRPRFHISYVYNYAFEVLFGAKYDSFIDTFFQNMDRLDKQFVEEEFHEYHSKTSFTLLKKQFETFLSPKPFYSSSQTSEFERQVKIFQEYSPQKTKYFQFVLIRYLDDIERVIVDRTRRADELRIKKDVKEKREKLEMQKQEMMIQKSECNNLGDNLDAKREKQAKEKYIVQFRLLYTPLELLFGEEVEYFAPRLFFNLDKLENQLKNEEFDEEVSMVVFKVFKNLFQQFITNQIDSVEKDIVERGLHKKVHDSKVNERTMQIQVGMFNMVKDKCDVGLVVTEISRTKLEKYDESSRSRNDTQAEGADIRLSNDTNPLNEVQSTIAYNVFANDKQHAKQPKFINERKVNQDAEQCLEKRPLIASVIENKTAESLNQTLESKNDYDSSSSSIDDSQISELEKESGENICENAKCEFQTKIVELEKVLTQKTKDFDDVKLELLNRTAKFKAYFEKLENMKVVFERQLARKTDDSKAEKDKFLKEINHLRVQLENLKGKYVETKNDTPSILGKPPADKLLINSQLSKSWFTPKVVMQKDLSKPATAQYLPKNEKDQFLKQIASLLRIKEAGQSHDNSFCGQKKIP</sequence>
<gene>
    <name evidence="3" type="ORF">Tco_0773431</name>
</gene>
<proteinExistence type="predicted"/>
<reference evidence="3" key="1">
    <citation type="journal article" date="2022" name="Int. J. Mol. Sci.">
        <title>Draft Genome of Tanacetum Coccineum: Genomic Comparison of Closely Related Tanacetum-Family Plants.</title>
        <authorList>
            <person name="Yamashiro T."/>
            <person name="Shiraishi A."/>
            <person name="Nakayama K."/>
            <person name="Satake H."/>
        </authorList>
    </citation>
    <scope>NUCLEOTIDE SEQUENCE</scope>
</reference>
<feature type="compositionally biased region" description="Basic and acidic residues" evidence="2">
    <location>
        <begin position="336"/>
        <end position="347"/>
    </location>
</feature>
<feature type="region of interest" description="Disordered" evidence="2">
    <location>
        <begin position="336"/>
        <end position="360"/>
    </location>
</feature>
<evidence type="ECO:0000256" key="2">
    <source>
        <dbReference type="SAM" id="MobiDB-lite"/>
    </source>
</evidence>
<keyword evidence="1" id="KW-0175">Coiled coil</keyword>
<reference evidence="3" key="2">
    <citation type="submission" date="2022-01" db="EMBL/GenBank/DDBJ databases">
        <authorList>
            <person name="Yamashiro T."/>
            <person name="Shiraishi A."/>
            <person name="Satake H."/>
            <person name="Nakayama K."/>
        </authorList>
    </citation>
    <scope>NUCLEOTIDE SEQUENCE</scope>
</reference>
<evidence type="ECO:0000313" key="3">
    <source>
        <dbReference type="EMBL" id="GJS90795.1"/>
    </source>
</evidence>
<feature type="coiled-coil region" evidence="1">
    <location>
        <begin position="521"/>
        <end position="548"/>
    </location>
</feature>
<organism evidence="3 4">
    <name type="scientific">Tanacetum coccineum</name>
    <dbReference type="NCBI Taxonomy" id="301880"/>
    <lineage>
        <taxon>Eukaryota</taxon>
        <taxon>Viridiplantae</taxon>
        <taxon>Streptophyta</taxon>
        <taxon>Embryophyta</taxon>
        <taxon>Tracheophyta</taxon>
        <taxon>Spermatophyta</taxon>
        <taxon>Magnoliopsida</taxon>
        <taxon>eudicotyledons</taxon>
        <taxon>Gunneridae</taxon>
        <taxon>Pentapetalae</taxon>
        <taxon>asterids</taxon>
        <taxon>campanulids</taxon>
        <taxon>Asterales</taxon>
        <taxon>Asteraceae</taxon>
        <taxon>Asteroideae</taxon>
        <taxon>Anthemideae</taxon>
        <taxon>Anthemidinae</taxon>
        <taxon>Tanacetum</taxon>
    </lineage>
</organism>
<evidence type="ECO:0000256" key="1">
    <source>
        <dbReference type="SAM" id="Coils"/>
    </source>
</evidence>
<evidence type="ECO:0000313" key="4">
    <source>
        <dbReference type="Proteomes" id="UP001151760"/>
    </source>
</evidence>
<name>A0ABQ4ZKW3_9ASTR</name>
<dbReference type="Proteomes" id="UP001151760">
    <property type="component" value="Unassembled WGS sequence"/>
</dbReference>